<dbReference type="EMBL" id="KJ995702">
    <property type="protein sequence ID" value="AIQ78547.1"/>
    <property type="molecule type" value="Genomic_DNA"/>
</dbReference>
<evidence type="ECO:0000256" key="1">
    <source>
        <dbReference type="SAM" id="Phobius"/>
    </source>
</evidence>
<dbReference type="RefSeq" id="YP_009073526.1">
    <property type="nucleotide sequence ID" value="NC_025240.1"/>
</dbReference>
<keyword evidence="1" id="KW-1133">Transmembrane helix</keyword>
<reference evidence="2" key="1">
    <citation type="journal article" date="2014" name="Mitochondrial DNA">
        <title>Complete mitochondrial genome of the brown alga Scytosiphon lomentaria (Scytosiphonaceae, Phaeophyceae).</title>
        <authorList>
            <person name="Liu F."/>
            <person name="Pang S."/>
        </authorList>
    </citation>
    <scope>NUCLEOTIDE SEQUENCE</scope>
</reference>
<feature type="transmembrane region" description="Helical" evidence="1">
    <location>
        <begin position="85"/>
        <end position="103"/>
    </location>
</feature>
<proteinExistence type="predicted"/>
<gene>
    <name evidence="2" type="primary">orf226</name>
    <name evidence="2" type="ORF">ScloMp23</name>
</gene>
<dbReference type="AlphaFoldDB" id="A0A0U1XCE4"/>
<name>A0A0U1XCE4_SCYLO</name>
<accession>A0A0U1XCE4</accession>
<geneLocation type="mitochondrion" evidence="2"/>
<keyword evidence="1" id="KW-0812">Transmembrane</keyword>
<keyword evidence="2" id="KW-0496">Mitochondrion</keyword>
<evidence type="ECO:0000313" key="2">
    <source>
        <dbReference type="EMBL" id="AIQ78547.1"/>
    </source>
</evidence>
<dbReference type="GeneID" id="20524537"/>
<sequence length="226" mass="27344">MKKKEFSKNNLSKFYYISPLFKKYCRLGLWFGSLEEFNNIRYCEKYLQEYVRSTIKKNLLGCTFLFSCPSKLSDVFIIKFLESRFFFYINFHFLLCFYNNSFLSSFVKSKLKIEIFVDSYYDKFIKEKLEKDFIFCIIKSTNIFGQNFVKSCLTNQHFFCLERGNMQKKDKKKIKSLNKSVLISYTEKQNIQTLFESTNFFYSFKRKRESIGLHNTLNSVYKIKKR</sequence>
<organism evidence="2">
    <name type="scientific">Scytosiphon lomentaria</name>
    <name type="common">Beanweed</name>
    <name type="synonym">Chorda lomentaria</name>
    <dbReference type="NCBI Taxonomy" id="27967"/>
    <lineage>
        <taxon>Eukaryota</taxon>
        <taxon>Sar</taxon>
        <taxon>Stramenopiles</taxon>
        <taxon>Ochrophyta</taxon>
        <taxon>PX clade</taxon>
        <taxon>Phaeophyceae</taxon>
        <taxon>Ectocarpales</taxon>
        <taxon>Scytosiphonaceae</taxon>
        <taxon>Scytosiphon</taxon>
    </lineage>
</organism>
<keyword evidence="1" id="KW-0472">Membrane</keyword>
<protein>
    <submittedName>
        <fullName evidence="2">Uncharacterized protein</fullName>
    </submittedName>
</protein>